<sequence length="134" mass="15119">MDLADRLLDVINGLELPATCYLSAITGKENPELGLLMLPNSNVIWQDYVGNRQEQRVFELTMAGEDEATVNDTLWKVANLIGDPDFTLQSQDDSFIFDLLTVNSFPTLATVDTSNRFIYTFDFTVQVEVYKKGK</sequence>
<evidence type="ECO:0000313" key="1">
    <source>
        <dbReference type="EMBL" id="KRL91851.1"/>
    </source>
</evidence>
<keyword evidence="2" id="KW-1185">Reference proteome</keyword>
<dbReference type="InterPro" id="IPR024411">
    <property type="entry name" value="Tail_terminator_phage"/>
</dbReference>
<reference evidence="1 2" key="1">
    <citation type="journal article" date="2015" name="Genome Announc.">
        <title>Expanding the biotechnology potential of lactobacilli through comparative genomics of 213 strains and associated genera.</title>
        <authorList>
            <person name="Sun Z."/>
            <person name="Harris H.M."/>
            <person name="McCann A."/>
            <person name="Guo C."/>
            <person name="Argimon S."/>
            <person name="Zhang W."/>
            <person name="Yang X."/>
            <person name="Jeffery I.B."/>
            <person name="Cooney J.C."/>
            <person name="Kagawa T.F."/>
            <person name="Liu W."/>
            <person name="Song Y."/>
            <person name="Salvetti E."/>
            <person name="Wrobel A."/>
            <person name="Rasinkangas P."/>
            <person name="Parkhill J."/>
            <person name="Rea M.C."/>
            <person name="O'Sullivan O."/>
            <person name="Ritari J."/>
            <person name="Douillard F.P."/>
            <person name="Paul Ross R."/>
            <person name="Yang R."/>
            <person name="Briner A.E."/>
            <person name="Felis G.E."/>
            <person name="de Vos W.M."/>
            <person name="Barrangou R."/>
            <person name="Klaenhammer T.R."/>
            <person name="Caufield P.W."/>
            <person name="Cui Y."/>
            <person name="Zhang H."/>
            <person name="O'Toole P.W."/>
        </authorList>
    </citation>
    <scope>NUCLEOTIDE SEQUENCE [LARGE SCALE GENOMIC DNA]</scope>
    <source>
        <strain evidence="1 2">DSM 18793</strain>
    </source>
</reference>
<name>A0A0R1UPZ5_9LACO</name>
<accession>A0A0R1UPZ5</accession>
<evidence type="ECO:0000313" key="2">
    <source>
        <dbReference type="Proteomes" id="UP000051084"/>
    </source>
</evidence>
<gene>
    <name evidence="1" type="ORF">FC21_GL000621</name>
</gene>
<dbReference type="RefSeq" id="WP_054652611.1">
    <property type="nucleotide sequence ID" value="NZ_AZGC01000067.1"/>
</dbReference>
<dbReference type="AlphaFoldDB" id="A0A0R1UPZ5"/>
<protein>
    <recommendedName>
        <fullName evidence="3">Minor capsid protein</fullName>
    </recommendedName>
</protein>
<organism evidence="1 2">
    <name type="scientific">Limosilactobacillus equigenerosi DSM 18793 = JCM 14505</name>
    <dbReference type="NCBI Taxonomy" id="1423742"/>
    <lineage>
        <taxon>Bacteria</taxon>
        <taxon>Bacillati</taxon>
        <taxon>Bacillota</taxon>
        <taxon>Bacilli</taxon>
        <taxon>Lactobacillales</taxon>
        <taxon>Lactobacillaceae</taxon>
        <taxon>Limosilactobacillus</taxon>
    </lineage>
</organism>
<dbReference type="STRING" id="417373.GCA_001570685_01451"/>
<dbReference type="PATRIC" id="fig|1423742.4.peg.644"/>
<proteinExistence type="predicted"/>
<dbReference type="OrthoDB" id="2928533at2"/>
<dbReference type="EMBL" id="AZGC01000067">
    <property type="protein sequence ID" value="KRL91851.1"/>
    <property type="molecule type" value="Genomic_DNA"/>
</dbReference>
<evidence type="ECO:0008006" key="3">
    <source>
        <dbReference type="Google" id="ProtNLM"/>
    </source>
</evidence>
<dbReference type="Proteomes" id="UP000051084">
    <property type="component" value="Unassembled WGS sequence"/>
</dbReference>
<comment type="caution">
    <text evidence="1">The sequence shown here is derived from an EMBL/GenBank/DDBJ whole genome shotgun (WGS) entry which is preliminary data.</text>
</comment>
<dbReference type="Pfam" id="PF12691">
    <property type="entry name" value="Phage_tail_terminator_6"/>
    <property type="match status" value="1"/>
</dbReference>